<dbReference type="PANTHER" id="PTHR33929">
    <property type="entry name" value="MEMBRANE-ASSOCIATED KINASE REGULATOR 2-RELATED"/>
    <property type="match status" value="1"/>
</dbReference>
<dbReference type="PANTHER" id="PTHR33929:SF1">
    <property type="entry name" value="MEMBRANE-ASSOCIATED KINASE REGULATOR 2-RELATED"/>
    <property type="match status" value="1"/>
</dbReference>
<reference evidence="2 3" key="1">
    <citation type="journal article" date="2019" name="Nat. Plants">
        <title>Genome sequencing of Musa balbisiana reveals subgenome evolution and function divergence in polyploid bananas.</title>
        <authorList>
            <person name="Yao X."/>
        </authorList>
    </citation>
    <scope>NUCLEOTIDE SEQUENCE [LARGE SCALE GENOMIC DNA]</scope>
    <source>
        <strain evidence="3">cv. DH-PKW</strain>
        <tissue evidence="2">Leaves</tissue>
    </source>
</reference>
<feature type="compositionally biased region" description="Basic and acidic residues" evidence="1">
    <location>
        <begin position="315"/>
        <end position="325"/>
    </location>
</feature>
<dbReference type="EMBL" id="PYDT01000006">
    <property type="protein sequence ID" value="THU57406.1"/>
    <property type="molecule type" value="Genomic_DNA"/>
</dbReference>
<evidence type="ECO:0008006" key="4">
    <source>
        <dbReference type="Google" id="ProtNLM"/>
    </source>
</evidence>
<dbReference type="AlphaFoldDB" id="A0A4V4H5U6"/>
<dbReference type="InterPro" id="IPR039619">
    <property type="entry name" value="MAKR2/5"/>
</dbReference>
<accession>A0A4V4H5U6</accession>
<feature type="region of interest" description="Disordered" evidence="1">
    <location>
        <begin position="202"/>
        <end position="228"/>
    </location>
</feature>
<gene>
    <name evidence="2" type="ORF">C4D60_Mb03t03190</name>
</gene>
<protein>
    <recommendedName>
        <fullName evidence="4">Membrane-associated kinase regulator 2</fullName>
    </recommendedName>
</protein>
<feature type="compositionally biased region" description="Low complexity" evidence="1">
    <location>
        <begin position="300"/>
        <end position="310"/>
    </location>
</feature>
<organism evidence="2 3">
    <name type="scientific">Musa balbisiana</name>
    <name type="common">Banana</name>
    <dbReference type="NCBI Taxonomy" id="52838"/>
    <lineage>
        <taxon>Eukaryota</taxon>
        <taxon>Viridiplantae</taxon>
        <taxon>Streptophyta</taxon>
        <taxon>Embryophyta</taxon>
        <taxon>Tracheophyta</taxon>
        <taxon>Spermatophyta</taxon>
        <taxon>Magnoliopsida</taxon>
        <taxon>Liliopsida</taxon>
        <taxon>Zingiberales</taxon>
        <taxon>Musaceae</taxon>
        <taxon>Musa</taxon>
    </lineage>
</organism>
<evidence type="ECO:0000313" key="3">
    <source>
        <dbReference type="Proteomes" id="UP000317650"/>
    </source>
</evidence>
<feature type="region of interest" description="Disordered" evidence="1">
    <location>
        <begin position="300"/>
        <end position="365"/>
    </location>
</feature>
<dbReference type="Proteomes" id="UP000317650">
    <property type="component" value="Chromosome 3"/>
</dbReference>
<evidence type="ECO:0000313" key="2">
    <source>
        <dbReference type="EMBL" id="THU57406.1"/>
    </source>
</evidence>
<sequence length="365" mass="39340">MESFSLLKYWRGGGGGGRTTIADAIRFSTDTPDTVATAVLRPSSVTTDDDGDDDGGPFFDLEFTALPIDDGDVEEGEFNFELCSVGSGNARARGGEGDGSVIESLSPPDDYFFKGKLAPLEPTSIVITASEPDNKSQFPTVSLLKSATKFRIFLLRLRKPKSTAAAVANASPKQQPQGERQSRFFVKFKVDEVPIISLFTRDNSSRNTSSGGRTAKPQAEDSSAATTDEKRFAREVVQKYLNMIKPFYVKVSRWHVERLRLPSELAPAKAPPQEAAAIGGGAKGFPAGLRVVGKRLGKSRSASEAVAAVRSPPPQRRDDSLRELQDGIQSAIAHCKRSFTTSDQGPESPLVRSKSDPIQATGNQN</sequence>
<feature type="compositionally biased region" description="Polar residues" evidence="1">
    <location>
        <begin position="356"/>
        <end position="365"/>
    </location>
</feature>
<dbReference type="GO" id="GO:0005886">
    <property type="term" value="C:plasma membrane"/>
    <property type="evidence" value="ECO:0007669"/>
    <property type="project" value="InterPro"/>
</dbReference>
<proteinExistence type="predicted"/>
<name>A0A4V4H5U6_MUSBA</name>
<feature type="compositionally biased region" description="Polar residues" evidence="1">
    <location>
        <begin position="202"/>
        <end position="212"/>
    </location>
</feature>
<evidence type="ECO:0000256" key="1">
    <source>
        <dbReference type="SAM" id="MobiDB-lite"/>
    </source>
</evidence>
<comment type="caution">
    <text evidence="2">The sequence shown here is derived from an EMBL/GenBank/DDBJ whole genome shotgun (WGS) entry which is preliminary data.</text>
</comment>
<keyword evidence="3" id="KW-1185">Reference proteome</keyword>